<dbReference type="STRING" id="930090.W6Z5N7"/>
<reference evidence="2 3" key="1">
    <citation type="journal article" date="2013" name="PLoS Genet.">
        <title>Comparative genome structure, secondary metabolite, and effector coding capacity across Cochliobolus pathogens.</title>
        <authorList>
            <person name="Condon B.J."/>
            <person name="Leng Y."/>
            <person name="Wu D."/>
            <person name="Bushley K.E."/>
            <person name="Ohm R.A."/>
            <person name="Otillar R."/>
            <person name="Martin J."/>
            <person name="Schackwitz W."/>
            <person name="Grimwood J."/>
            <person name="MohdZainudin N."/>
            <person name="Xue C."/>
            <person name="Wang R."/>
            <person name="Manning V.A."/>
            <person name="Dhillon B."/>
            <person name="Tu Z.J."/>
            <person name="Steffenson B.J."/>
            <person name="Salamov A."/>
            <person name="Sun H."/>
            <person name="Lowry S."/>
            <person name="LaButti K."/>
            <person name="Han J."/>
            <person name="Copeland A."/>
            <person name="Lindquist E."/>
            <person name="Barry K."/>
            <person name="Schmutz J."/>
            <person name="Baker S.E."/>
            <person name="Ciuffetti L.M."/>
            <person name="Grigoriev I.V."/>
            <person name="Zhong S."/>
            <person name="Turgeon B.G."/>
        </authorList>
    </citation>
    <scope>NUCLEOTIDE SEQUENCE [LARGE SCALE GENOMIC DNA]</scope>
    <source>
        <strain evidence="2 3">ATCC 44560</strain>
    </source>
</reference>
<keyword evidence="3" id="KW-1185">Reference proteome</keyword>
<dbReference type="RefSeq" id="XP_007690591.1">
    <property type="nucleotide sequence ID" value="XM_007692401.1"/>
</dbReference>
<dbReference type="Proteomes" id="UP000054032">
    <property type="component" value="Unassembled WGS sequence"/>
</dbReference>
<feature type="region of interest" description="Disordered" evidence="1">
    <location>
        <begin position="416"/>
        <end position="505"/>
    </location>
</feature>
<dbReference type="GeneID" id="19121327"/>
<accession>W6Z5N7</accession>
<evidence type="ECO:0000256" key="1">
    <source>
        <dbReference type="SAM" id="MobiDB-lite"/>
    </source>
</evidence>
<protein>
    <submittedName>
        <fullName evidence="2">Uncharacterized protein</fullName>
    </submittedName>
</protein>
<evidence type="ECO:0000313" key="3">
    <source>
        <dbReference type="Proteomes" id="UP000054032"/>
    </source>
</evidence>
<name>W6Z5N7_COCMI</name>
<proteinExistence type="predicted"/>
<feature type="compositionally biased region" description="Polar residues" evidence="1">
    <location>
        <begin position="467"/>
        <end position="478"/>
    </location>
</feature>
<dbReference type="HOGENOM" id="CLU_431470_0_0_1"/>
<dbReference type="AlphaFoldDB" id="W6Z5N7"/>
<dbReference type="EMBL" id="KI964046">
    <property type="protein sequence ID" value="EUC42869.1"/>
    <property type="molecule type" value="Genomic_DNA"/>
</dbReference>
<evidence type="ECO:0000313" key="2">
    <source>
        <dbReference type="EMBL" id="EUC42869.1"/>
    </source>
</evidence>
<dbReference type="KEGG" id="bor:COCMIDRAFT_28555"/>
<gene>
    <name evidence="2" type="ORF">COCMIDRAFT_28555</name>
</gene>
<dbReference type="eggNOG" id="ENOG502SQKM">
    <property type="taxonomic scope" value="Eukaryota"/>
</dbReference>
<sequence>MGRDISRADLSRADLRLHNIYYKPNVHQANHADTQKASRNLPDHVDAVREGLLFMEEMLPDDCKKVLEKEQVTYGDVYIGPRWCLCPPENAFVHVKHYERIQGQSKSFEILKDCENVAESARKIAGDSVEEWMVFWKSKIFIPFSDEAHQQSGFSSALDDWLVSENLTWSNFDNFVKSSLWAPKRGQPRPDLTYGFPIQTSTTSSMKGFARDELAQSFSLQSLTKLVEQSIACVPTTKLKKETALASGRRWKNSSRLCFPWAIVEVEKDVPDTDDVAEERCFRRAANAASAALDLQAQLLNKALESCSLESPPVIAFTCVGPVVKVWLAYQDKSKEFAIPIQRMVCIWSTSIELTWGVASLRAIIRNMHTWSSRLLKPRLQMAISQVAKSVQKSGLMDAQSSSSLDVLTPDIKKLDISPGSTRKSPQIIPQPHLPGLFGSSTTNGADVPKGSSKTHNGLAKSPNLAPRTQENTSSLFNSKLKDETRKSGQVVRRPEITKDPKGGEVFGISWPTKYHFSSDSSSITSISLPKPMSESSFDSVLHSQPKALFLGFDPTNSSKDRSSKRTRPPKKVALNKVTLKDVGNKTTLPAVKGTDVYDLATTFEATKLEVIDEDPIPTIPSIQEAFPPNFPTSERIFSNL</sequence>
<organism evidence="2 3">
    <name type="scientific">Bipolaris oryzae ATCC 44560</name>
    <dbReference type="NCBI Taxonomy" id="930090"/>
    <lineage>
        <taxon>Eukaryota</taxon>
        <taxon>Fungi</taxon>
        <taxon>Dikarya</taxon>
        <taxon>Ascomycota</taxon>
        <taxon>Pezizomycotina</taxon>
        <taxon>Dothideomycetes</taxon>
        <taxon>Pleosporomycetidae</taxon>
        <taxon>Pleosporales</taxon>
        <taxon>Pleosporineae</taxon>
        <taxon>Pleosporaceae</taxon>
        <taxon>Bipolaris</taxon>
    </lineage>
</organism>
<feature type="compositionally biased region" description="Basic and acidic residues" evidence="1">
    <location>
        <begin position="480"/>
        <end position="503"/>
    </location>
</feature>
<dbReference type="OrthoDB" id="5081713at2759"/>